<organism evidence="2 3">
    <name type="scientific">Streptomyces triticagri</name>
    <dbReference type="NCBI Taxonomy" id="2293568"/>
    <lineage>
        <taxon>Bacteria</taxon>
        <taxon>Bacillati</taxon>
        <taxon>Actinomycetota</taxon>
        <taxon>Actinomycetes</taxon>
        <taxon>Kitasatosporales</taxon>
        <taxon>Streptomycetaceae</taxon>
        <taxon>Streptomyces</taxon>
    </lineage>
</organism>
<dbReference type="InterPro" id="IPR015330">
    <property type="entry name" value="DNA_primase/pol_bifunc_N"/>
</dbReference>
<dbReference type="SMART" id="SM00943">
    <property type="entry name" value="Prim-Pol"/>
    <property type="match status" value="1"/>
</dbReference>
<dbReference type="EMBL" id="QUAK01000212">
    <property type="protein sequence ID" value="RFU83265.1"/>
    <property type="molecule type" value="Genomic_DNA"/>
</dbReference>
<gene>
    <name evidence="2" type="ORF">DY218_28575</name>
</gene>
<feature type="domain" description="DNA primase/polymerase bifunctional N-terminal" evidence="1">
    <location>
        <begin position="15"/>
        <end position="175"/>
    </location>
</feature>
<proteinExistence type="predicted"/>
<accession>A0A372LYA2</accession>
<reference evidence="2 3" key="1">
    <citation type="submission" date="2018-08" db="EMBL/GenBank/DDBJ databases">
        <title>Isolation, diversity and antifungal activity of Actinobacteria from wheat.</title>
        <authorList>
            <person name="Han C."/>
        </authorList>
    </citation>
    <scope>NUCLEOTIDE SEQUENCE [LARGE SCALE GENOMIC DNA]</scope>
    <source>
        <strain evidence="2 3">NEAU-YY421</strain>
    </source>
</reference>
<keyword evidence="3" id="KW-1185">Reference proteome</keyword>
<dbReference type="RefSeq" id="WP_128559021.1">
    <property type="nucleotide sequence ID" value="NZ_QUAK01000212.1"/>
</dbReference>
<name>A0A372LYA2_9ACTN</name>
<dbReference type="AlphaFoldDB" id="A0A372LYA2"/>
<sequence length="297" mass="31324">MTQHPTPPRDPLTTALNLARSGVPVLPLRAGKAPFGNCPACTKNACGGRPNMKQTGPCTCPKPCHAWAAATTDPTVINSREWAGAWREAAAVAYHPAGARLTVVDLDNTDAVAWAQAHLPPTRTVTTTRGQHWIYRGTMRSTHDVRPGVDIKSLMQYARWLGPGTGRMILLPDAVRTLIAREEATARPTPGVASSTPAREAWHRTVATGCRHTASYVHTGLDRGVAMVLARTESGAGTQAYSVAAFLARQHAACPGPCGLDTLTEPIVAAAVSVGVPEPYARRAVTNGLAHTTGEAA</sequence>
<evidence type="ECO:0000313" key="3">
    <source>
        <dbReference type="Proteomes" id="UP000263094"/>
    </source>
</evidence>
<evidence type="ECO:0000313" key="2">
    <source>
        <dbReference type="EMBL" id="RFU83265.1"/>
    </source>
</evidence>
<dbReference type="Proteomes" id="UP000263094">
    <property type="component" value="Unassembled WGS sequence"/>
</dbReference>
<protein>
    <submittedName>
        <fullName evidence="2">DNA primase</fullName>
    </submittedName>
</protein>
<dbReference type="OrthoDB" id="4299991at2"/>
<evidence type="ECO:0000259" key="1">
    <source>
        <dbReference type="SMART" id="SM00943"/>
    </source>
</evidence>
<comment type="caution">
    <text evidence="2">The sequence shown here is derived from an EMBL/GenBank/DDBJ whole genome shotgun (WGS) entry which is preliminary data.</text>
</comment>